<evidence type="ECO:0000256" key="4">
    <source>
        <dbReference type="ARBA" id="ARBA00022723"/>
    </source>
</evidence>
<evidence type="ECO:0000256" key="2">
    <source>
        <dbReference type="ARBA" id="ARBA00012251"/>
    </source>
</evidence>
<dbReference type="Gene3D" id="3.30.40.10">
    <property type="entry name" value="Zinc/RING finger domain, C3HC4 (zinc finger)"/>
    <property type="match status" value="1"/>
</dbReference>
<feature type="domain" description="RING-type" evidence="12">
    <location>
        <begin position="338"/>
        <end position="591"/>
    </location>
</feature>
<dbReference type="CDD" id="cd20335">
    <property type="entry name" value="BRcat_RBR"/>
    <property type="match status" value="1"/>
</dbReference>
<dbReference type="SMART" id="SM00647">
    <property type="entry name" value="IBR"/>
    <property type="match status" value="2"/>
</dbReference>
<keyword evidence="6 9" id="KW-0863">Zinc-finger</keyword>
<evidence type="ECO:0000256" key="5">
    <source>
        <dbReference type="ARBA" id="ARBA00022737"/>
    </source>
</evidence>
<accession>A0A9N8EMM3</accession>
<evidence type="ECO:0000256" key="7">
    <source>
        <dbReference type="ARBA" id="ARBA00022786"/>
    </source>
</evidence>
<gene>
    <name evidence="13" type="ORF">SEMRO_1343_G264600.1</name>
</gene>
<dbReference type="CDD" id="cd20336">
    <property type="entry name" value="Rcat_RBR"/>
    <property type="match status" value="1"/>
</dbReference>
<dbReference type="GO" id="GO:0016567">
    <property type="term" value="P:protein ubiquitination"/>
    <property type="evidence" value="ECO:0007669"/>
    <property type="project" value="InterPro"/>
</dbReference>
<dbReference type="EMBL" id="CAICTM010001341">
    <property type="protein sequence ID" value="CAB9522804.1"/>
    <property type="molecule type" value="Genomic_DNA"/>
</dbReference>
<dbReference type="PROSITE" id="PS51873">
    <property type="entry name" value="TRIAD"/>
    <property type="match status" value="1"/>
</dbReference>
<dbReference type="Proteomes" id="UP001153069">
    <property type="component" value="Unassembled WGS sequence"/>
</dbReference>
<feature type="region of interest" description="Disordered" evidence="10">
    <location>
        <begin position="12"/>
        <end position="76"/>
    </location>
</feature>
<keyword evidence="5" id="KW-0677">Repeat</keyword>
<dbReference type="AlphaFoldDB" id="A0A9N8EMM3"/>
<dbReference type="InterPro" id="IPR044066">
    <property type="entry name" value="TRIAD_supradom"/>
</dbReference>
<keyword evidence="7" id="KW-0833">Ubl conjugation pathway</keyword>
<dbReference type="InterPro" id="IPR013083">
    <property type="entry name" value="Znf_RING/FYVE/PHD"/>
</dbReference>
<proteinExistence type="predicted"/>
<evidence type="ECO:0000313" key="13">
    <source>
        <dbReference type="EMBL" id="CAB9522804.1"/>
    </source>
</evidence>
<evidence type="ECO:0000256" key="3">
    <source>
        <dbReference type="ARBA" id="ARBA00022679"/>
    </source>
</evidence>
<evidence type="ECO:0000256" key="8">
    <source>
        <dbReference type="ARBA" id="ARBA00022833"/>
    </source>
</evidence>
<evidence type="ECO:0000256" key="9">
    <source>
        <dbReference type="PROSITE-ProRule" id="PRU00175"/>
    </source>
</evidence>
<keyword evidence="14" id="KW-1185">Reference proteome</keyword>
<evidence type="ECO:0000313" key="14">
    <source>
        <dbReference type="Proteomes" id="UP001153069"/>
    </source>
</evidence>
<comment type="catalytic activity">
    <reaction evidence="1">
        <text>[E2 ubiquitin-conjugating enzyme]-S-ubiquitinyl-L-cysteine + [acceptor protein]-L-lysine = [E2 ubiquitin-conjugating enzyme]-L-cysteine + [acceptor protein]-N(6)-ubiquitinyl-L-lysine.</text>
        <dbReference type="EC" id="2.3.2.31"/>
    </reaction>
</comment>
<dbReference type="Pfam" id="PF22191">
    <property type="entry name" value="IBR_1"/>
    <property type="match status" value="1"/>
</dbReference>
<keyword evidence="4" id="KW-0479">Metal-binding</keyword>
<dbReference type="InterPro" id="IPR031127">
    <property type="entry name" value="E3_UB_ligase_RBR"/>
</dbReference>
<evidence type="ECO:0000259" key="12">
    <source>
        <dbReference type="PROSITE" id="PS51873"/>
    </source>
</evidence>
<feature type="domain" description="RING-type" evidence="11">
    <location>
        <begin position="342"/>
        <end position="394"/>
    </location>
</feature>
<sequence length="814" mass="90589">MKWAPIQEARAQLAEYGDDHDDPPWGSAEDVVPYEPMPLASELDLSAFETAKRAERPKKRRKDKSNRPKARAKSSFWPTRERTLMNVIYAPQPRLYRSKSYASFLDGASNAARAMKRSTFSDDSSVGISRDDGKSLTARGNDLALACMMDFLPSRVILSGIGPTIRASMLLESTESQMAVLVLWKCDDTHAVRVVPFLTDEGRDRAVVTDTVAAFERLLNNRVKEAIPHFTQVSQHPYVRFLYTSNFLGAQLHDLTMALEQCLANARGSGTGLDVGPRSAGIKMWATTTRALKTLNTEPRSTLTYFDVFKMWHEGMLASGRGRTPNVEEEKTQSKADNPNCCLVCFDEILPTEKCNPLVRLRSCQHVTCRDCWIRYFASACRSGEASVKCPAFKCNNRIVVLDAAHVMFGDQAGPIDGRLAPCSQMEEEVLLLKKLVKISLNRFILLDRKGRHCPSPDCQRFFTRTPSPKGTSKASTCQTIWLCSCGLSLCGDCPISGNCRATSHPGISCESFAKVQKELDRARFGAILETLKWVLQFTRACPKCSFPIHRTGGCNHVRCGRCQKYFCWECGGPGERCNAYRCGHPSRYWVDANPMYREDHHNMKDLVAAVGHCRSYRLAEGRMTQIRQYGANKSLAMLELECLQAQLWLHSASIASLLDSETRSGPLDPIDTNRSGDATQGNNAVGKAKKRKEVLGALEARVRVALLALQHRRCSQKRSGLNASFLFADARTKISTTKILSKRKTQSVAAIAAKRNNAGTSTIACLNDEFRKHSEQQDLELLSQMSEEALLKNLQTMLKRGIHGLVDASHLAA</sequence>
<dbReference type="OrthoDB" id="1431934at2759"/>
<feature type="region of interest" description="Disordered" evidence="10">
    <location>
        <begin position="668"/>
        <end position="687"/>
    </location>
</feature>
<evidence type="ECO:0000256" key="1">
    <source>
        <dbReference type="ARBA" id="ARBA00001798"/>
    </source>
</evidence>
<dbReference type="GO" id="GO:0008270">
    <property type="term" value="F:zinc ion binding"/>
    <property type="evidence" value="ECO:0007669"/>
    <property type="project" value="UniProtKB-KW"/>
</dbReference>
<dbReference type="PANTHER" id="PTHR11685">
    <property type="entry name" value="RBR FAMILY RING FINGER AND IBR DOMAIN-CONTAINING"/>
    <property type="match status" value="1"/>
</dbReference>
<reference evidence="13" key="1">
    <citation type="submission" date="2020-06" db="EMBL/GenBank/DDBJ databases">
        <authorList>
            <consortium name="Plant Systems Biology data submission"/>
        </authorList>
    </citation>
    <scope>NUCLEOTIDE SEQUENCE</scope>
    <source>
        <strain evidence="13">D6</strain>
    </source>
</reference>
<keyword evidence="3" id="KW-0808">Transferase</keyword>
<name>A0A9N8EMM3_9STRA</name>
<evidence type="ECO:0000256" key="6">
    <source>
        <dbReference type="ARBA" id="ARBA00022771"/>
    </source>
</evidence>
<dbReference type="InterPro" id="IPR001841">
    <property type="entry name" value="Znf_RING"/>
</dbReference>
<dbReference type="PROSITE" id="PS50089">
    <property type="entry name" value="ZF_RING_2"/>
    <property type="match status" value="1"/>
</dbReference>
<dbReference type="SUPFAM" id="SSF57850">
    <property type="entry name" value="RING/U-box"/>
    <property type="match status" value="2"/>
</dbReference>
<protein>
    <recommendedName>
        <fullName evidence="2">RBR-type E3 ubiquitin transferase</fullName>
        <ecNumber evidence="2">2.3.2.31</ecNumber>
    </recommendedName>
</protein>
<dbReference type="EC" id="2.3.2.31" evidence="2"/>
<dbReference type="GO" id="GO:0061630">
    <property type="term" value="F:ubiquitin protein ligase activity"/>
    <property type="evidence" value="ECO:0007669"/>
    <property type="project" value="UniProtKB-EC"/>
</dbReference>
<keyword evidence="8" id="KW-0862">Zinc</keyword>
<organism evidence="13 14">
    <name type="scientific">Seminavis robusta</name>
    <dbReference type="NCBI Taxonomy" id="568900"/>
    <lineage>
        <taxon>Eukaryota</taxon>
        <taxon>Sar</taxon>
        <taxon>Stramenopiles</taxon>
        <taxon>Ochrophyta</taxon>
        <taxon>Bacillariophyta</taxon>
        <taxon>Bacillariophyceae</taxon>
        <taxon>Bacillariophycidae</taxon>
        <taxon>Naviculales</taxon>
        <taxon>Naviculaceae</taxon>
        <taxon>Seminavis</taxon>
    </lineage>
</organism>
<comment type="caution">
    <text evidence="13">The sequence shown here is derived from an EMBL/GenBank/DDBJ whole genome shotgun (WGS) entry which is preliminary data.</text>
</comment>
<evidence type="ECO:0000259" key="11">
    <source>
        <dbReference type="PROSITE" id="PS50089"/>
    </source>
</evidence>
<feature type="compositionally biased region" description="Basic residues" evidence="10">
    <location>
        <begin position="55"/>
        <end position="72"/>
    </location>
</feature>
<dbReference type="Gene3D" id="1.20.120.1750">
    <property type="match status" value="1"/>
</dbReference>
<dbReference type="InterPro" id="IPR002867">
    <property type="entry name" value="IBR_dom"/>
</dbReference>
<feature type="compositionally biased region" description="Polar residues" evidence="10">
    <location>
        <begin position="673"/>
        <end position="684"/>
    </location>
</feature>
<evidence type="ECO:0000256" key="10">
    <source>
        <dbReference type="SAM" id="MobiDB-lite"/>
    </source>
</evidence>